<dbReference type="InterPro" id="IPR012349">
    <property type="entry name" value="Split_barrel_FMN-bd"/>
</dbReference>
<feature type="domain" description="Pyridoxamine 5'-phosphate oxidase N-terminal" evidence="2">
    <location>
        <begin position="13"/>
        <end position="144"/>
    </location>
</feature>
<dbReference type="InterPro" id="IPR011576">
    <property type="entry name" value="Pyridox_Oxase_N"/>
</dbReference>
<evidence type="ECO:0000313" key="3">
    <source>
        <dbReference type="EMBL" id="GAA0977305.1"/>
    </source>
</evidence>
<dbReference type="Pfam" id="PF01243">
    <property type="entry name" value="PNPOx_N"/>
    <property type="match status" value="1"/>
</dbReference>
<dbReference type="InterPro" id="IPR052019">
    <property type="entry name" value="F420H2_bilvrd_red/Heme_oxyg"/>
</dbReference>
<reference evidence="3 4" key="1">
    <citation type="journal article" date="2019" name="Int. J. Syst. Evol. Microbiol.">
        <title>The Global Catalogue of Microorganisms (GCM) 10K type strain sequencing project: providing services to taxonomists for standard genome sequencing and annotation.</title>
        <authorList>
            <consortium name="The Broad Institute Genomics Platform"/>
            <consortium name="The Broad Institute Genome Sequencing Center for Infectious Disease"/>
            <person name="Wu L."/>
            <person name="Ma J."/>
        </authorList>
    </citation>
    <scope>NUCLEOTIDE SEQUENCE [LARGE SCALE GENOMIC DNA]</scope>
    <source>
        <strain evidence="3 4">JCM 11445</strain>
    </source>
</reference>
<dbReference type="Proteomes" id="UP001500033">
    <property type="component" value="Unassembled WGS sequence"/>
</dbReference>
<sequence length="159" mass="17849">MRMLITMTEGSLLDLLREQRTGALVTLKRDGRPQLSNVAFTYDPATRLIRISVTDDRAKTRNLRRDPRASFYVTSGDHYSYLVAEGDAELTPVAADPHDATADELVEVYRAIQGEHPDWEEFRAAMVAERRLVVRLRAERGYGWGSRTGPLSGELGQDG</sequence>
<evidence type="ECO:0000313" key="4">
    <source>
        <dbReference type="Proteomes" id="UP001500033"/>
    </source>
</evidence>
<keyword evidence="1" id="KW-0560">Oxidoreductase</keyword>
<keyword evidence="4" id="KW-1185">Reference proteome</keyword>
<name>A0ABN1S7Q5_9ACTN</name>
<dbReference type="PANTHER" id="PTHR35176:SF2">
    <property type="entry name" value="F420H(2)-DEPENDENT REDUCTASE RV1155"/>
    <property type="match status" value="1"/>
</dbReference>
<gene>
    <name evidence="3" type="ORF">GCM10009576_029370</name>
</gene>
<dbReference type="SUPFAM" id="SSF50475">
    <property type="entry name" value="FMN-binding split barrel"/>
    <property type="match status" value="1"/>
</dbReference>
<dbReference type="NCBIfam" id="TIGR03618">
    <property type="entry name" value="Rv1155_F420"/>
    <property type="match status" value="1"/>
</dbReference>
<proteinExistence type="predicted"/>
<accession>A0ABN1S7Q5</accession>
<evidence type="ECO:0000256" key="1">
    <source>
        <dbReference type="ARBA" id="ARBA00023002"/>
    </source>
</evidence>
<evidence type="ECO:0000259" key="2">
    <source>
        <dbReference type="Pfam" id="PF01243"/>
    </source>
</evidence>
<organism evidence="3 4">
    <name type="scientific">Streptomyces rhizosphaericus</name>
    <dbReference type="NCBI Taxonomy" id="114699"/>
    <lineage>
        <taxon>Bacteria</taxon>
        <taxon>Bacillati</taxon>
        <taxon>Actinomycetota</taxon>
        <taxon>Actinomycetes</taxon>
        <taxon>Kitasatosporales</taxon>
        <taxon>Streptomycetaceae</taxon>
        <taxon>Streptomyces</taxon>
        <taxon>Streptomyces violaceusniger group</taxon>
    </lineage>
</organism>
<dbReference type="PANTHER" id="PTHR35176">
    <property type="entry name" value="HEME OXYGENASE HI_0854-RELATED"/>
    <property type="match status" value="1"/>
</dbReference>
<protein>
    <submittedName>
        <fullName evidence="3">PPOX class F420-dependent oxidoreductase</fullName>
    </submittedName>
</protein>
<dbReference type="Gene3D" id="2.30.110.10">
    <property type="entry name" value="Electron Transport, Fmn-binding Protein, Chain A"/>
    <property type="match status" value="1"/>
</dbReference>
<dbReference type="EMBL" id="BAAAIE010000014">
    <property type="protein sequence ID" value="GAA0977305.1"/>
    <property type="molecule type" value="Genomic_DNA"/>
</dbReference>
<comment type="caution">
    <text evidence="3">The sequence shown here is derived from an EMBL/GenBank/DDBJ whole genome shotgun (WGS) entry which is preliminary data.</text>
</comment>
<dbReference type="InterPro" id="IPR019920">
    <property type="entry name" value="F420-binding_dom_put"/>
</dbReference>